<evidence type="ECO:0000313" key="1">
    <source>
        <dbReference type="EMBL" id="DAD98839.1"/>
    </source>
</evidence>
<dbReference type="EMBL" id="BK015268">
    <property type="protein sequence ID" value="DAD98839.1"/>
    <property type="molecule type" value="Genomic_DNA"/>
</dbReference>
<proteinExistence type="predicted"/>
<name>A0A8S5NWQ0_9CAUD</name>
<protein>
    <submittedName>
        <fullName evidence="1">Uncharacterized protein</fullName>
    </submittedName>
</protein>
<organism evidence="1">
    <name type="scientific">Siphoviridae sp. ctx7r16</name>
    <dbReference type="NCBI Taxonomy" id="2825738"/>
    <lineage>
        <taxon>Viruses</taxon>
        <taxon>Duplodnaviria</taxon>
        <taxon>Heunggongvirae</taxon>
        <taxon>Uroviricota</taxon>
        <taxon>Caudoviricetes</taxon>
    </lineage>
</organism>
<reference evidence="1" key="1">
    <citation type="journal article" date="2021" name="Proc. Natl. Acad. Sci. U.S.A.">
        <title>A Catalog of Tens of Thousands of Viruses from Human Metagenomes Reveals Hidden Associations with Chronic Diseases.</title>
        <authorList>
            <person name="Tisza M.J."/>
            <person name="Buck C.B."/>
        </authorList>
    </citation>
    <scope>NUCLEOTIDE SEQUENCE</scope>
    <source>
        <strain evidence="1">Ctx7r16</strain>
    </source>
</reference>
<sequence length="47" mass="5178">MQISVTLLPMTAAPSNVKKREIHKGGYPASKIEFFALGRLARGFFVV</sequence>
<accession>A0A8S5NWQ0</accession>